<keyword evidence="4" id="KW-1185">Reference proteome</keyword>
<dbReference type="GO" id="GO:0010737">
    <property type="term" value="P:protein kinase A signaling"/>
    <property type="evidence" value="ECO:0007669"/>
    <property type="project" value="TreeGrafter"/>
</dbReference>
<evidence type="ECO:0000313" key="3">
    <source>
        <dbReference type="EMBL" id="KAK8846649.1"/>
    </source>
</evidence>
<dbReference type="Proteomes" id="UP001388673">
    <property type="component" value="Unassembled WGS sequence"/>
</dbReference>
<sequence>MDQNHAPPSPLRQHRPSSRHANQPTQDPSTSPTDNKLKNPVGLPRPSNPCTSPPVATNALATWSQEASDPSSVSYVSRPQEEGEATAVERWRAQAASWDDSNTQPLASSSRCPSPHHITMDIPSVEDPTPSNYQSYPSSSLLTSAPLNRTASANPSPSPAMHFPEPSPMPTRQKRSRAASLPTATPVFKRRKSGHDTPTPSDAWPRTYEKERRMPSKIDHQRTAAADLGRRLLGNRSAKASAEEQHCVVACRQPAINIHSLRSLDALEILKNPQLRHDLLFDSLAFRPVNLPYEFASKSGYAEVFTGGNTPVVDPRASSVVTDMYWDTIAEELATGCRCVRWRMPKSSVQSDGSALGKLERIPSCLCGRWRKDLNEKEWWSRAAVWPSRLPELIKTLREILISLMGSTTPCPNHFAHSFSKEALDAHEATCPTVTHALVPELYAALDPEFLTIQVRRGVFDLTLFEKLGEAMKVHCAPVRDAMVDDMVKTALSGHVAQGLRKCFDCAEVMKLDIANHQVHALRPYLWEHANTYEFAAFQSSLTLSQKSLETSQTRNWLNAASRRVLAASEPRTRSHLIGKCACRTNNELVMRALSDGFTELVFGQWQTGDQWPPAVQRRQMGSNGIQVVDGPISGSVDVPESFKMDSRRIKDLHAEAVDIAISHTILLAFRNFFTQTHGIVSQEVMHDSLTKARLDIEMIMDKITARNDSTSQESAETLLTDLSFRLAFHIIRPAFLEGPASPSSTQEMQSIVHMAKTLSGFITKNVRRESDLLNGDLQRLRVVVTKVLTDVLLSYRVNPTSSFFEPNADKCQRRDSISTATAAMALNPPPSDDDTASESEGDKYSSTRSVPREVRERHEAYLARCKDEELALIKSNGLEGVAEPIKEMTERMTKLVAFNLSVFGRVYGASGMMIGS</sequence>
<dbReference type="Pfam" id="PF05794">
    <property type="entry name" value="Tcp11"/>
    <property type="match status" value="1"/>
</dbReference>
<evidence type="ECO:0000256" key="1">
    <source>
        <dbReference type="ARBA" id="ARBA00010954"/>
    </source>
</evidence>
<feature type="compositionally biased region" description="Basic and acidic residues" evidence="2">
    <location>
        <begin position="841"/>
        <end position="853"/>
    </location>
</feature>
<feature type="region of interest" description="Disordered" evidence="2">
    <location>
        <begin position="822"/>
        <end position="853"/>
    </location>
</feature>
<evidence type="ECO:0000313" key="4">
    <source>
        <dbReference type="Proteomes" id="UP001388673"/>
    </source>
</evidence>
<dbReference type="PANTHER" id="PTHR12832">
    <property type="entry name" value="TESTIS-SPECIFIC PROTEIN PBS13 T-COMPLEX 11"/>
    <property type="match status" value="1"/>
</dbReference>
<feature type="compositionally biased region" description="Basic and acidic residues" evidence="2">
    <location>
        <begin position="207"/>
        <end position="222"/>
    </location>
</feature>
<comment type="similarity">
    <text evidence="1">Belongs to the TCP11 family.</text>
</comment>
<dbReference type="InterPro" id="IPR008862">
    <property type="entry name" value="Tcp11"/>
</dbReference>
<name>A0AAW0YV23_9TREE</name>
<feature type="compositionally biased region" description="Polar residues" evidence="2">
    <location>
        <begin position="19"/>
        <end position="34"/>
    </location>
</feature>
<feature type="compositionally biased region" description="Polar residues" evidence="2">
    <location>
        <begin position="59"/>
        <end position="77"/>
    </location>
</feature>
<comment type="caution">
    <text evidence="3">The sequence shown here is derived from an EMBL/GenBank/DDBJ whole genome shotgun (WGS) entry which is preliminary data.</text>
</comment>
<dbReference type="EMBL" id="JBCAWK010000011">
    <property type="protein sequence ID" value="KAK8846649.1"/>
    <property type="molecule type" value="Genomic_DNA"/>
</dbReference>
<feature type="compositionally biased region" description="Polar residues" evidence="2">
    <location>
        <begin position="99"/>
        <end position="112"/>
    </location>
</feature>
<feature type="region of interest" description="Disordered" evidence="2">
    <location>
        <begin position="1"/>
        <end position="224"/>
    </location>
</feature>
<feature type="compositionally biased region" description="Polar residues" evidence="2">
    <location>
        <begin position="129"/>
        <end position="155"/>
    </location>
</feature>
<accession>A0AAW0YV23</accession>
<protein>
    <submittedName>
        <fullName evidence="3">Uncharacterized protein</fullName>
    </submittedName>
</protein>
<dbReference type="PANTHER" id="PTHR12832:SF11">
    <property type="entry name" value="LD23868P"/>
    <property type="match status" value="1"/>
</dbReference>
<dbReference type="KEGG" id="kne:92182994"/>
<reference evidence="3 4" key="1">
    <citation type="journal article" date="2024" name="bioRxiv">
        <title>Comparative genomics of Cryptococcus and Kwoniella reveals pathogenesis evolution and contrasting karyotype dynamics via intercentromeric recombination or chromosome fusion.</title>
        <authorList>
            <person name="Coelho M.A."/>
            <person name="David-Palma M."/>
            <person name="Shea T."/>
            <person name="Bowers K."/>
            <person name="McGinley-Smith S."/>
            <person name="Mohammad A.W."/>
            <person name="Gnirke A."/>
            <person name="Yurkov A.M."/>
            <person name="Nowrousian M."/>
            <person name="Sun S."/>
            <person name="Cuomo C.A."/>
            <person name="Heitman J."/>
        </authorList>
    </citation>
    <scope>NUCLEOTIDE SEQUENCE [LARGE SCALE GENOMIC DNA]</scope>
    <source>
        <strain evidence="3 4">CBS 13917</strain>
    </source>
</reference>
<proteinExistence type="inferred from homology"/>
<dbReference type="RefSeq" id="XP_066800599.1">
    <property type="nucleotide sequence ID" value="XM_066948826.1"/>
</dbReference>
<gene>
    <name evidence="3" type="ORF">IAR55_005736</name>
</gene>
<dbReference type="GeneID" id="92182994"/>
<evidence type="ECO:0000256" key="2">
    <source>
        <dbReference type="SAM" id="MobiDB-lite"/>
    </source>
</evidence>
<dbReference type="AlphaFoldDB" id="A0AAW0YV23"/>
<organism evidence="3 4">
    <name type="scientific">Kwoniella newhampshirensis</name>
    <dbReference type="NCBI Taxonomy" id="1651941"/>
    <lineage>
        <taxon>Eukaryota</taxon>
        <taxon>Fungi</taxon>
        <taxon>Dikarya</taxon>
        <taxon>Basidiomycota</taxon>
        <taxon>Agaricomycotina</taxon>
        <taxon>Tremellomycetes</taxon>
        <taxon>Tremellales</taxon>
        <taxon>Cryptococcaceae</taxon>
        <taxon>Kwoniella</taxon>
    </lineage>
</organism>